<evidence type="ECO:0000313" key="2">
    <source>
        <dbReference type="Proteomes" id="UP000663868"/>
    </source>
</evidence>
<evidence type="ECO:0000313" key="1">
    <source>
        <dbReference type="EMBL" id="CAF4217913.1"/>
    </source>
</evidence>
<dbReference type="Proteomes" id="UP000663868">
    <property type="component" value="Unassembled WGS sequence"/>
</dbReference>
<proteinExistence type="predicted"/>
<name>A0A820CHT9_9BILA</name>
<comment type="caution">
    <text evidence="1">The sequence shown here is derived from an EMBL/GenBank/DDBJ whole genome shotgun (WGS) entry which is preliminary data.</text>
</comment>
<protein>
    <submittedName>
        <fullName evidence="1">Uncharacterized protein</fullName>
    </submittedName>
</protein>
<dbReference type="AlphaFoldDB" id="A0A820CHT9"/>
<dbReference type="EMBL" id="CAJOBB010008930">
    <property type="protein sequence ID" value="CAF4217913.1"/>
    <property type="molecule type" value="Genomic_DNA"/>
</dbReference>
<reference evidence="1" key="1">
    <citation type="submission" date="2021-02" db="EMBL/GenBank/DDBJ databases">
        <authorList>
            <person name="Nowell W R."/>
        </authorList>
    </citation>
    <scope>NUCLEOTIDE SEQUENCE</scope>
</reference>
<sequence length="233" mass="26297">MENEKHISFIASLTEIIQSLPLVTLTFDFDQKLNRLNKLIWKSVRVSAMDQKQRRQRLQQQQQQPQQLQKQLQHQVLHPRLQLVQQQQQLRQQLQQQVLHPRRRLVQQQQQQHQSAHQEYIHKVLLAVFNQQVYVQLGHLFGTYNTNGINATNSVVVNAIATALRTSSAYSGTSNGVTWYVGTCGSGMELASTAVCACATGYSIRPCIGGLNWGGVDSTSCSAPSQVMTLSFQ</sequence>
<gene>
    <name evidence="1" type="ORF">KXQ929_LOCUS41030</name>
</gene>
<organism evidence="1 2">
    <name type="scientific">Adineta steineri</name>
    <dbReference type="NCBI Taxonomy" id="433720"/>
    <lineage>
        <taxon>Eukaryota</taxon>
        <taxon>Metazoa</taxon>
        <taxon>Spiralia</taxon>
        <taxon>Gnathifera</taxon>
        <taxon>Rotifera</taxon>
        <taxon>Eurotatoria</taxon>
        <taxon>Bdelloidea</taxon>
        <taxon>Adinetida</taxon>
        <taxon>Adinetidae</taxon>
        <taxon>Adineta</taxon>
    </lineage>
</organism>
<accession>A0A820CHT9</accession>